<reference evidence="2" key="1">
    <citation type="submission" date="2021-01" db="EMBL/GenBank/DDBJ databases">
        <title>Chromosome-level genome assembly of a human fungal pathogen reveals clustering of transcriptionally co-regulated genes.</title>
        <authorList>
            <person name="Voorhies M."/>
            <person name="Cohen S."/>
            <person name="Shea T.P."/>
            <person name="Petrus S."/>
            <person name="Munoz J.F."/>
            <person name="Poplawski S."/>
            <person name="Goldman W.E."/>
            <person name="Michael T."/>
            <person name="Cuomo C.A."/>
            <person name="Sil A."/>
            <person name="Beyhan S."/>
        </authorList>
    </citation>
    <scope>NUCLEOTIDE SEQUENCE</scope>
    <source>
        <strain evidence="2">H88</strain>
    </source>
</reference>
<gene>
    <name evidence="2" type="ORF">I7I53_09116</name>
</gene>
<protein>
    <submittedName>
        <fullName evidence="2">Uncharacterized protein</fullName>
    </submittedName>
</protein>
<organism evidence="2 3">
    <name type="scientific">Ajellomyces capsulatus (strain H88)</name>
    <name type="common">Darling's disease fungus</name>
    <name type="synonym">Histoplasma capsulatum</name>
    <dbReference type="NCBI Taxonomy" id="544711"/>
    <lineage>
        <taxon>Eukaryota</taxon>
        <taxon>Fungi</taxon>
        <taxon>Dikarya</taxon>
        <taxon>Ascomycota</taxon>
        <taxon>Pezizomycotina</taxon>
        <taxon>Eurotiomycetes</taxon>
        <taxon>Eurotiomycetidae</taxon>
        <taxon>Onygenales</taxon>
        <taxon>Ajellomycetaceae</taxon>
        <taxon>Histoplasma</taxon>
    </lineage>
</organism>
<feature type="region of interest" description="Disordered" evidence="1">
    <location>
        <begin position="100"/>
        <end position="124"/>
    </location>
</feature>
<sequence length="124" mass="14155">MAFLSRPRLLGRWHRGNSGTLHMKLLILAMMRPLDLIRVLGCPCQDAQKKKTRKNKNKNKKSEVQLGLDWNRAMHKTSYQILKLARPTYGSRYISASKAPATTQLTSRSKKKEKKKQAPPLSPS</sequence>
<dbReference type="AlphaFoldDB" id="A0A8A1L4A6"/>
<dbReference type="Proteomes" id="UP000663419">
    <property type="component" value="Chromosome 1"/>
</dbReference>
<evidence type="ECO:0000313" key="3">
    <source>
        <dbReference type="Proteomes" id="UP000663419"/>
    </source>
</evidence>
<evidence type="ECO:0000256" key="1">
    <source>
        <dbReference type="SAM" id="MobiDB-lite"/>
    </source>
</evidence>
<name>A0A8A1L4A6_AJEC8</name>
<proteinExistence type="predicted"/>
<feature type="compositionally biased region" description="Basic residues" evidence="1">
    <location>
        <begin position="108"/>
        <end position="117"/>
    </location>
</feature>
<accession>A0A8A1L4A6</accession>
<dbReference type="VEuPathDB" id="FungiDB:I7I53_09116"/>
<dbReference type="EMBL" id="CP069102">
    <property type="protein sequence ID" value="QSS48909.1"/>
    <property type="molecule type" value="Genomic_DNA"/>
</dbReference>
<evidence type="ECO:0000313" key="2">
    <source>
        <dbReference type="EMBL" id="QSS48909.1"/>
    </source>
</evidence>